<evidence type="ECO:0000313" key="2">
    <source>
        <dbReference type="Proteomes" id="UP000276223"/>
    </source>
</evidence>
<sequence>MQDAYDESARACALVESHLRIAISRMEAA</sequence>
<proteinExistence type="predicted"/>
<reference evidence="1 2" key="1">
    <citation type="submission" date="2018-11" db="EMBL/GenBank/DDBJ databases">
        <title>Genomic Encyclopedia of Type Strains, Phase IV (KMG-IV): sequencing the most valuable type-strain genomes for metagenomic binning, comparative biology and taxonomic classification.</title>
        <authorList>
            <person name="Goeker M."/>
        </authorList>
    </citation>
    <scope>NUCLEOTIDE SEQUENCE [LARGE SCALE GENOMIC DNA]</scope>
    <source>
        <strain evidence="1 2">DSM 22027</strain>
    </source>
</reference>
<comment type="caution">
    <text evidence="1">The sequence shown here is derived from an EMBL/GenBank/DDBJ whole genome shotgun (WGS) entry which is preliminary data.</text>
</comment>
<evidence type="ECO:0000313" key="1">
    <source>
        <dbReference type="EMBL" id="ROQ90893.1"/>
    </source>
</evidence>
<organism evidence="1 2">
    <name type="scientific">Desulfosoma caldarium</name>
    <dbReference type="NCBI Taxonomy" id="610254"/>
    <lineage>
        <taxon>Bacteria</taxon>
        <taxon>Pseudomonadati</taxon>
        <taxon>Thermodesulfobacteriota</taxon>
        <taxon>Syntrophobacteria</taxon>
        <taxon>Syntrophobacterales</taxon>
        <taxon>Syntrophobacteraceae</taxon>
        <taxon>Desulfosoma</taxon>
    </lineage>
</organism>
<name>A0A3N1ULC6_9BACT</name>
<protein>
    <submittedName>
        <fullName evidence="1">Uncharacterized protein</fullName>
    </submittedName>
</protein>
<dbReference type="EMBL" id="RJVA01000013">
    <property type="protein sequence ID" value="ROQ90893.1"/>
    <property type="molecule type" value="Genomic_DNA"/>
</dbReference>
<keyword evidence="2" id="KW-1185">Reference proteome</keyword>
<accession>A0A3N1ULC6</accession>
<dbReference type="AlphaFoldDB" id="A0A3N1ULC6"/>
<gene>
    <name evidence="1" type="ORF">EDC27_2154</name>
</gene>
<dbReference type="Proteomes" id="UP000276223">
    <property type="component" value="Unassembled WGS sequence"/>
</dbReference>